<dbReference type="InterPro" id="IPR006015">
    <property type="entry name" value="Universal_stress_UspA"/>
</dbReference>
<dbReference type="AlphaFoldDB" id="H1SC87"/>
<dbReference type="Gene3D" id="3.40.50.620">
    <property type="entry name" value="HUPs"/>
    <property type="match status" value="1"/>
</dbReference>
<dbReference type="PANTHER" id="PTHR46268:SF15">
    <property type="entry name" value="UNIVERSAL STRESS PROTEIN HP_0031"/>
    <property type="match status" value="1"/>
</dbReference>
<reference evidence="4 5" key="1">
    <citation type="journal article" date="2012" name="J. Bacteriol.">
        <title>De Novo Genome Project of Cupriavidus basilensis OR16.</title>
        <authorList>
            <person name="Cserhati M."/>
            <person name="Kriszt B."/>
            <person name="Szoboszlay S."/>
            <person name="Toth A."/>
            <person name="Szabo I."/>
            <person name="Tancsics A."/>
            <person name="Nagy I."/>
            <person name="Horvath B."/>
            <person name="Nagy I."/>
            <person name="Kukolya J."/>
        </authorList>
    </citation>
    <scope>NUCLEOTIDE SEQUENCE [LARGE SCALE GENOMIC DNA]</scope>
    <source>
        <strain evidence="4 5">OR16</strain>
    </source>
</reference>
<comment type="caution">
    <text evidence="4">The sequence shown here is derived from an EMBL/GenBank/DDBJ whole genome shotgun (WGS) entry which is preliminary data.</text>
</comment>
<evidence type="ECO:0000313" key="5">
    <source>
        <dbReference type="Proteomes" id="UP000005808"/>
    </source>
</evidence>
<dbReference type="Pfam" id="PF00582">
    <property type="entry name" value="Usp"/>
    <property type="match status" value="1"/>
</dbReference>
<evidence type="ECO:0000256" key="2">
    <source>
        <dbReference type="PIRNR" id="PIRNR006276"/>
    </source>
</evidence>
<feature type="domain" description="UspA" evidence="3">
    <location>
        <begin position="1"/>
        <end position="145"/>
    </location>
</feature>
<sequence length="145" mass="16074">MFKHLLVPTDGSPLSEAAIRMAVTLAKGFQAKITGFHAIPEYRIFTHRVDMLEDTQERFAQIAEQHAEHYLGMIAQAAREAGVPCDTIHVTSDHPYEAIIRAVEERNCDLIVMASHGRAGVQGLLLGSETQKVLTHSTIPVLVYR</sequence>
<dbReference type="PANTHER" id="PTHR46268">
    <property type="entry name" value="STRESS RESPONSE PROTEIN NHAX"/>
    <property type="match status" value="1"/>
</dbReference>
<dbReference type="Proteomes" id="UP000005808">
    <property type="component" value="Unassembled WGS sequence"/>
</dbReference>
<dbReference type="InterPro" id="IPR006016">
    <property type="entry name" value="UspA"/>
</dbReference>
<protein>
    <recommendedName>
        <fullName evidence="2">Universal stress protein</fullName>
    </recommendedName>
</protein>
<organism evidence="4 5">
    <name type="scientific">Cupriavidus basilensis OR16</name>
    <dbReference type="NCBI Taxonomy" id="1127483"/>
    <lineage>
        <taxon>Bacteria</taxon>
        <taxon>Pseudomonadati</taxon>
        <taxon>Pseudomonadota</taxon>
        <taxon>Betaproteobacteria</taxon>
        <taxon>Burkholderiales</taxon>
        <taxon>Burkholderiaceae</taxon>
        <taxon>Cupriavidus</taxon>
    </lineage>
</organism>
<dbReference type="EMBL" id="AHJE01000081">
    <property type="protein sequence ID" value="EHP39865.1"/>
    <property type="molecule type" value="Genomic_DNA"/>
</dbReference>
<keyword evidence="2" id="KW-0963">Cytoplasm</keyword>
<dbReference type="InterPro" id="IPR014729">
    <property type="entry name" value="Rossmann-like_a/b/a_fold"/>
</dbReference>
<dbReference type="SUPFAM" id="SSF52402">
    <property type="entry name" value="Adenine nucleotide alpha hydrolases-like"/>
    <property type="match status" value="1"/>
</dbReference>
<dbReference type="CDD" id="cd00293">
    <property type="entry name" value="USP-like"/>
    <property type="match status" value="1"/>
</dbReference>
<evidence type="ECO:0000313" key="4">
    <source>
        <dbReference type="EMBL" id="EHP39865.1"/>
    </source>
</evidence>
<dbReference type="OrthoDB" id="5295044at2"/>
<name>H1SC87_9BURK</name>
<dbReference type="PIRSF" id="PIRSF006276">
    <property type="entry name" value="UspA"/>
    <property type="match status" value="1"/>
</dbReference>
<accession>H1SC87</accession>
<gene>
    <name evidence="4" type="ORF">OR16_29094</name>
</gene>
<dbReference type="PRINTS" id="PR01438">
    <property type="entry name" value="UNVRSLSTRESS"/>
</dbReference>
<comment type="similarity">
    <text evidence="1 2">Belongs to the universal stress protein A family.</text>
</comment>
<dbReference type="PATRIC" id="fig|1127483.3.peg.5808"/>
<dbReference type="RefSeq" id="WP_006161437.1">
    <property type="nucleotide sequence ID" value="NZ_AHJE01000081.1"/>
</dbReference>
<evidence type="ECO:0000256" key="1">
    <source>
        <dbReference type="ARBA" id="ARBA00008791"/>
    </source>
</evidence>
<proteinExistence type="inferred from homology"/>
<comment type="subcellular location">
    <subcellularLocation>
        <location evidence="2">Cytoplasm</location>
    </subcellularLocation>
</comment>
<dbReference type="GO" id="GO:0005737">
    <property type="term" value="C:cytoplasm"/>
    <property type="evidence" value="ECO:0007669"/>
    <property type="project" value="UniProtKB-SubCell"/>
</dbReference>
<evidence type="ECO:0000259" key="3">
    <source>
        <dbReference type="Pfam" id="PF00582"/>
    </source>
</evidence>